<dbReference type="KEGG" id="bfo:118425439"/>
<protein>
    <submittedName>
        <fullName evidence="4">N-alpha-acetyltransferase 25, NatB auxiliary subunit-like</fullName>
    </submittedName>
</protein>
<dbReference type="GO" id="GO:0010698">
    <property type="term" value="F:acetyltransferase activator activity"/>
    <property type="evidence" value="ECO:0000318"/>
    <property type="project" value="GO_Central"/>
</dbReference>
<keyword evidence="3" id="KW-1185">Reference proteome</keyword>
<dbReference type="SUPFAM" id="SSF48452">
    <property type="entry name" value="TPR-like"/>
    <property type="match status" value="1"/>
</dbReference>
<comment type="similarity">
    <text evidence="1">Belongs to the MDM20/NAA25 family.</text>
</comment>
<gene>
    <name evidence="4" type="primary">LOC118425439</name>
</gene>
<evidence type="ECO:0000313" key="4">
    <source>
        <dbReference type="RefSeq" id="XP_035690148.1"/>
    </source>
</evidence>
<dbReference type="GO" id="GO:0005737">
    <property type="term" value="C:cytoplasm"/>
    <property type="evidence" value="ECO:0000318"/>
    <property type="project" value="GO_Central"/>
</dbReference>
<reference evidence="3" key="1">
    <citation type="journal article" date="2020" name="Nat. Ecol. Evol.">
        <title>Deeply conserved synteny resolves early events in vertebrate evolution.</title>
        <authorList>
            <person name="Simakov O."/>
            <person name="Marletaz F."/>
            <person name="Yue J.X."/>
            <person name="O'Connell B."/>
            <person name="Jenkins J."/>
            <person name="Brandt A."/>
            <person name="Calef R."/>
            <person name="Tung C.H."/>
            <person name="Huang T.K."/>
            <person name="Schmutz J."/>
            <person name="Satoh N."/>
            <person name="Yu J.K."/>
            <person name="Putnam N.H."/>
            <person name="Green R.E."/>
            <person name="Rokhsar D.S."/>
        </authorList>
    </citation>
    <scope>NUCLEOTIDE SEQUENCE [LARGE SCALE GENOMIC DNA]</scope>
    <source>
        <strain evidence="3">S238N-H82</strain>
    </source>
</reference>
<dbReference type="GO" id="GO:0007010">
    <property type="term" value="P:cytoskeleton organization"/>
    <property type="evidence" value="ECO:0000318"/>
    <property type="project" value="GO_Central"/>
</dbReference>
<proteinExistence type="inferred from homology"/>
<dbReference type="RefSeq" id="XP_035690148.1">
    <property type="nucleotide sequence ID" value="XM_035834255.1"/>
</dbReference>
<reference evidence="4" key="2">
    <citation type="submission" date="2025-08" db="UniProtKB">
        <authorList>
            <consortium name="RefSeq"/>
        </authorList>
    </citation>
    <scope>IDENTIFICATION</scope>
    <source>
        <strain evidence="4">S238N-H82</strain>
        <tissue evidence="4">Testes</tissue>
    </source>
</reference>
<dbReference type="OrthoDB" id="1874341at2759"/>
<name>A0A9J7LW05_BRAFL</name>
<dbReference type="GeneID" id="118425439"/>
<organism evidence="3 4">
    <name type="scientific">Branchiostoma floridae</name>
    <name type="common">Florida lancelet</name>
    <name type="synonym">Amphioxus</name>
    <dbReference type="NCBI Taxonomy" id="7739"/>
    <lineage>
        <taxon>Eukaryota</taxon>
        <taxon>Metazoa</taxon>
        <taxon>Chordata</taxon>
        <taxon>Cephalochordata</taxon>
        <taxon>Leptocardii</taxon>
        <taxon>Amphioxiformes</taxon>
        <taxon>Branchiostomatidae</taxon>
        <taxon>Branchiostoma</taxon>
    </lineage>
</organism>
<dbReference type="GO" id="GO:0031416">
    <property type="term" value="C:NatB complex"/>
    <property type="evidence" value="ECO:0000318"/>
    <property type="project" value="GO_Central"/>
</dbReference>
<dbReference type="PANTHER" id="PTHR22767:SF3">
    <property type="entry name" value="N-ALPHA-ACETYLTRANSFERASE 25, NATB AUXILIARY SUBUNIT"/>
    <property type="match status" value="1"/>
</dbReference>
<dbReference type="Pfam" id="PF09797">
    <property type="entry name" value="NatB_MDM20"/>
    <property type="match status" value="1"/>
</dbReference>
<dbReference type="InterPro" id="IPR011990">
    <property type="entry name" value="TPR-like_helical_dom_sf"/>
</dbReference>
<dbReference type="Proteomes" id="UP000001554">
    <property type="component" value="Chromosome 11"/>
</dbReference>
<evidence type="ECO:0000313" key="3">
    <source>
        <dbReference type="Proteomes" id="UP000001554"/>
    </source>
</evidence>
<dbReference type="PANTHER" id="PTHR22767">
    <property type="entry name" value="N-TERMINAL ACETYLTRANSFERASE-RELATED"/>
    <property type="match status" value="1"/>
</dbReference>
<sequence>MAGRGHVDVSERRLRPIYDALDANNNKKAIQEADKVLRKQKDLICAKALKAIALLRSSRRQEALLLAAEVASEEPIEEATLQALTICYREMERGDLVARIYENAVKKVPQSEEFLSHLFMAYVRLGEYKKQQQTGMALYKVAPKNPYYFWSVMSIVMQALTTEDETLSQKMFLPLAERMVEKMAKDMKIEAEAEVRLYLIILEKQKKYEEALEVVVGPLGSKLISEIELQSLMQAEMYVQLEDWPKANAKYRKLLLTNPDNWLWYIHYFTSLFHLVDSGWTPSEADEGSSADVVTGTVDMAIAFVEERVADELKNGKRLQRGPFLARMELLKRLTERGNQEAADKIGSPADLLKEYFGKFGDKPCCFMDMRPYLTMLKLDDNAKFVEELQTYIEIPEKAGELGLPSDVKTMQRHICCVGLARSLGLQEHLTGEKRDELIQDLMRRHQHGLQFGTDLLPTDVQPSDSYILMAVHIKYAEYLKTKKLSLLFEVIVMLEKGVACSPSNAQYKLILIKLYILLGAFQPCKKLYDNMEVKHIQQDTLGYFYSCYAVALGHLTPACSILSSMLKFFSANHKDTTEYIIAAYKYGSFHKIPEIISFRERLNLSHNYSSLAVERMLLDFIMETTNPEQMRELLDYMEISPEKDEIKWDLLKDNRDLTVLSSWEPEERELTDQQIAWSFCQEKQWLRLRSLILRSLAAVILISQPAPMDGEHSLSHNQDDSKNGESMDGHGNTLLSLIQEMNTHVQDVECQPSTVTENMDLLCGPVPTRMKVYLDGQHHILLTSIFQVAVDVHSLGTNDLNQSQELQEKIARNFDCILKTFEYVLDSMDTPIASPGSPPEVYPQVLQGLVLLVETLCLMTLVISQCQVMLKPIKASLTKKKRKKKTPTNIVPQVFDDYKMFVESLVQFGEKLHKCLLEVDIVITEVDVSTLEISPAPEHAKREDISAETVWKKVKDSYQISAGEMAEVLKQKLQFLRTVRL</sequence>
<accession>A0A9J7LW05</accession>
<feature type="compositionally biased region" description="Basic and acidic residues" evidence="2">
    <location>
        <begin position="710"/>
        <end position="729"/>
    </location>
</feature>
<feature type="region of interest" description="Disordered" evidence="2">
    <location>
        <begin position="710"/>
        <end position="731"/>
    </location>
</feature>
<dbReference type="Gene3D" id="1.25.40.1040">
    <property type="match status" value="1"/>
</dbReference>
<dbReference type="OMA" id="WKRREHQ"/>
<dbReference type="AlphaFoldDB" id="A0A9J7LW05"/>
<evidence type="ECO:0000256" key="2">
    <source>
        <dbReference type="SAM" id="MobiDB-lite"/>
    </source>
</evidence>
<evidence type="ECO:0000256" key="1">
    <source>
        <dbReference type="ARBA" id="ARBA00006298"/>
    </source>
</evidence>
<dbReference type="InterPro" id="IPR019183">
    <property type="entry name" value="NAA25_NatB_aux_su"/>
</dbReference>